<dbReference type="SUPFAM" id="SSF54593">
    <property type="entry name" value="Glyoxalase/Bleomycin resistance protein/Dihydroxybiphenyl dioxygenase"/>
    <property type="match status" value="1"/>
</dbReference>
<feature type="domain" description="VOC" evidence="1">
    <location>
        <begin position="3"/>
        <end position="124"/>
    </location>
</feature>
<dbReference type="PATRIC" id="fig|1486262.3.peg.3895"/>
<dbReference type="HOGENOM" id="CLU_105776_0_0_5"/>
<dbReference type="PROSITE" id="PS51819">
    <property type="entry name" value="VOC"/>
    <property type="match status" value="1"/>
</dbReference>
<evidence type="ECO:0000313" key="2">
    <source>
        <dbReference type="EMBL" id="AJY47264.1"/>
    </source>
</evidence>
<dbReference type="AlphaFoldDB" id="A0A0D5LST2"/>
<dbReference type="Proteomes" id="UP000032611">
    <property type="component" value="Chromosome"/>
</dbReference>
<dbReference type="InterPro" id="IPR025870">
    <property type="entry name" value="Glyoxalase-like_dom"/>
</dbReference>
<proteinExistence type="predicted"/>
<sequence>MKSPVFINTLIFVADLDRATRFYRDVLGQTVLESAGDFVRLENGLALHTGRALEETTFGESEPDSRPYGRRNLVLYFESDEIEAMLERVSTVSELIHPIETQAWGQRVFRFHDPDGHIVEIGEPM</sequence>
<accession>A0A0D5LST2</accession>
<evidence type="ECO:0000313" key="3">
    <source>
        <dbReference type="Proteomes" id="UP000032611"/>
    </source>
</evidence>
<organism evidence="2 3">
    <name type="scientific">Martelella endophytica</name>
    <dbReference type="NCBI Taxonomy" id="1486262"/>
    <lineage>
        <taxon>Bacteria</taxon>
        <taxon>Pseudomonadati</taxon>
        <taxon>Pseudomonadota</taxon>
        <taxon>Alphaproteobacteria</taxon>
        <taxon>Hyphomicrobiales</taxon>
        <taxon>Aurantimonadaceae</taxon>
        <taxon>Martelella</taxon>
    </lineage>
</organism>
<gene>
    <name evidence="2" type="ORF">TM49_18830</name>
</gene>
<dbReference type="InterPro" id="IPR029068">
    <property type="entry name" value="Glyas_Bleomycin-R_OHBP_Dase"/>
</dbReference>
<dbReference type="OrthoDB" id="9804907at2"/>
<dbReference type="RefSeq" id="WP_045683514.1">
    <property type="nucleotide sequence ID" value="NZ_CP010803.1"/>
</dbReference>
<protein>
    <submittedName>
        <fullName evidence="2">Bleomycin resistance protein</fullName>
    </submittedName>
</protein>
<keyword evidence="3" id="KW-1185">Reference proteome</keyword>
<dbReference type="Gene3D" id="3.10.180.10">
    <property type="entry name" value="2,3-Dihydroxybiphenyl 1,2-Dioxygenase, domain 1"/>
    <property type="match status" value="1"/>
</dbReference>
<dbReference type="KEGG" id="mey:TM49_18830"/>
<dbReference type="Pfam" id="PF12681">
    <property type="entry name" value="Glyoxalase_2"/>
    <property type="match status" value="1"/>
</dbReference>
<dbReference type="InterPro" id="IPR037523">
    <property type="entry name" value="VOC_core"/>
</dbReference>
<name>A0A0D5LST2_MAREN</name>
<reference evidence="2 3" key="1">
    <citation type="journal article" date="2015" name="Genome Announc.">
        <title>Complete genome sequence of Martelella endophytica YC6887, which has antifungal activity associated with a halophyte.</title>
        <authorList>
            <person name="Khan A."/>
            <person name="Khan H."/>
            <person name="Chung E.J."/>
            <person name="Hossain M.T."/>
            <person name="Chung Y.R."/>
        </authorList>
    </citation>
    <scope>NUCLEOTIDE SEQUENCE [LARGE SCALE GENOMIC DNA]</scope>
    <source>
        <strain evidence="2">YC6887</strain>
    </source>
</reference>
<dbReference type="STRING" id="1486262.TM49_18830"/>
<evidence type="ECO:0000259" key="1">
    <source>
        <dbReference type="PROSITE" id="PS51819"/>
    </source>
</evidence>
<dbReference type="EMBL" id="CP010803">
    <property type="protein sequence ID" value="AJY47264.1"/>
    <property type="molecule type" value="Genomic_DNA"/>
</dbReference>